<dbReference type="EMBL" id="JAEPRD010000011">
    <property type="protein sequence ID" value="KAG2210513.1"/>
    <property type="molecule type" value="Genomic_DNA"/>
</dbReference>
<keyword evidence="4" id="KW-1185">Reference proteome</keyword>
<proteinExistence type="predicted"/>
<accession>A0A8H7RH53</accession>
<dbReference type="OrthoDB" id="2283023at2759"/>
<protein>
    <submittedName>
        <fullName evidence="3">Uncharacterized protein</fullName>
    </submittedName>
</protein>
<reference evidence="3" key="1">
    <citation type="submission" date="2020-12" db="EMBL/GenBank/DDBJ databases">
        <title>Metabolic potential, ecology and presence of endohyphal bacteria is reflected in genomic diversity of Mucoromycotina.</title>
        <authorList>
            <person name="Muszewska A."/>
            <person name="Okrasinska A."/>
            <person name="Steczkiewicz K."/>
            <person name="Drgas O."/>
            <person name="Orlowska M."/>
            <person name="Perlinska-Lenart U."/>
            <person name="Aleksandrzak-Piekarczyk T."/>
            <person name="Szatraj K."/>
            <person name="Zielenkiewicz U."/>
            <person name="Pilsyk S."/>
            <person name="Malc E."/>
            <person name="Mieczkowski P."/>
            <person name="Kruszewska J.S."/>
            <person name="Biernat P."/>
            <person name="Pawlowska J."/>
        </authorList>
    </citation>
    <scope>NUCLEOTIDE SEQUENCE</scope>
    <source>
        <strain evidence="3">WA0000017839</strain>
    </source>
</reference>
<keyword evidence="2" id="KW-0472">Membrane</keyword>
<dbReference type="Proteomes" id="UP000603453">
    <property type="component" value="Unassembled WGS sequence"/>
</dbReference>
<gene>
    <name evidence="3" type="ORF">INT47_002455</name>
</gene>
<comment type="caution">
    <text evidence="3">The sequence shown here is derived from an EMBL/GenBank/DDBJ whole genome shotgun (WGS) entry which is preliminary data.</text>
</comment>
<organism evidence="3 4">
    <name type="scientific">Mucor saturninus</name>
    <dbReference type="NCBI Taxonomy" id="64648"/>
    <lineage>
        <taxon>Eukaryota</taxon>
        <taxon>Fungi</taxon>
        <taxon>Fungi incertae sedis</taxon>
        <taxon>Mucoromycota</taxon>
        <taxon>Mucoromycotina</taxon>
        <taxon>Mucoromycetes</taxon>
        <taxon>Mucorales</taxon>
        <taxon>Mucorineae</taxon>
        <taxon>Mucoraceae</taxon>
        <taxon>Mucor</taxon>
    </lineage>
</organism>
<evidence type="ECO:0000256" key="1">
    <source>
        <dbReference type="SAM" id="MobiDB-lite"/>
    </source>
</evidence>
<name>A0A8H7RH53_9FUNG</name>
<evidence type="ECO:0000256" key="2">
    <source>
        <dbReference type="SAM" id="Phobius"/>
    </source>
</evidence>
<feature type="transmembrane region" description="Helical" evidence="2">
    <location>
        <begin position="42"/>
        <end position="66"/>
    </location>
</feature>
<keyword evidence="2" id="KW-1133">Transmembrane helix</keyword>
<evidence type="ECO:0000313" key="3">
    <source>
        <dbReference type="EMBL" id="KAG2210513.1"/>
    </source>
</evidence>
<sequence>MAILPSIDSPLPEPVDPSPGFDTTTNTYDANVTNYSNGDNKALIAIEVIFSLLVLVIVMFCFSAGLKRRRRLREERTERMVENAITTAACRPQVVATTIVQTPSSGTVTTLLQVPPPSYSPPDPTTQLSGEAISRLDRLLVNQICTPPSGVTLPKYTDLYRPNS</sequence>
<evidence type="ECO:0000313" key="4">
    <source>
        <dbReference type="Proteomes" id="UP000603453"/>
    </source>
</evidence>
<feature type="region of interest" description="Disordered" evidence="1">
    <location>
        <begin position="1"/>
        <end position="24"/>
    </location>
</feature>
<keyword evidence="2" id="KW-0812">Transmembrane</keyword>
<dbReference type="AlphaFoldDB" id="A0A8H7RH53"/>